<dbReference type="AlphaFoldDB" id="A0A0B6YLV4"/>
<feature type="non-terminal residue" evidence="3">
    <location>
        <position position="300"/>
    </location>
</feature>
<dbReference type="EMBL" id="HACG01010339">
    <property type="protein sequence ID" value="CEK57204.1"/>
    <property type="molecule type" value="Transcribed_RNA"/>
</dbReference>
<sequence length="300" mass="35521">MEDVTAMHWRCYDCNMTFSNPSLLQKHRARFCVGGGLGDPDQLMLRRGFRSEIPPGGGDATDDPDPTRYNPQSDPKVRQLAENHGRQMEHLQNRNRDLERQREEIRRRLEDLGRRPIKGDDDSMNALLKELKDQEARNQRMLEELRRILATQNIHIPAETKKHQYIYPIYYGNSLVAEIIAVRQAYLQNGGNDPDILQQLAQMQAEAQAIDDSLRNRPPPKQKDKQNGNHSLLTLELENERLQRQLLFLQEQNIQAKQRRKDDREDELERDIRRMQQDHLRRMHELQREIEKLRHESIYL</sequence>
<feature type="coiled-coil region" evidence="1">
    <location>
        <begin position="81"/>
        <end position="151"/>
    </location>
</feature>
<evidence type="ECO:0000256" key="2">
    <source>
        <dbReference type="SAM" id="MobiDB-lite"/>
    </source>
</evidence>
<accession>A0A0B6YLV4</accession>
<dbReference type="PANTHER" id="PTHR33820">
    <property type="entry name" value="COILED-COIL DOMAIN-CONTAINING PROTEIN 17"/>
    <property type="match status" value="1"/>
</dbReference>
<gene>
    <name evidence="3" type="primary">ORF29544</name>
</gene>
<keyword evidence="1" id="KW-0175">Coiled coil</keyword>
<feature type="region of interest" description="Disordered" evidence="2">
    <location>
        <begin position="49"/>
        <end position="75"/>
    </location>
</feature>
<name>A0A0B6YLV4_9EUPU</name>
<reference evidence="3" key="1">
    <citation type="submission" date="2014-12" db="EMBL/GenBank/DDBJ databases">
        <title>Insight into the proteome of Arion vulgaris.</title>
        <authorList>
            <person name="Aradska J."/>
            <person name="Bulat T."/>
            <person name="Smidak R."/>
            <person name="Sarate P."/>
            <person name="Gangsoo J."/>
            <person name="Sialana F."/>
            <person name="Bilban M."/>
            <person name="Lubec G."/>
        </authorList>
    </citation>
    <scope>NUCLEOTIDE SEQUENCE</scope>
    <source>
        <tissue evidence="3">Skin</tissue>
    </source>
</reference>
<dbReference type="InterPro" id="IPR038800">
    <property type="entry name" value="CCDC17"/>
</dbReference>
<proteinExistence type="predicted"/>
<feature type="coiled-coil region" evidence="1">
    <location>
        <begin position="232"/>
        <end position="296"/>
    </location>
</feature>
<organism evidence="3">
    <name type="scientific">Arion vulgaris</name>
    <dbReference type="NCBI Taxonomy" id="1028688"/>
    <lineage>
        <taxon>Eukaryota</taxon>
        <taxon>Metazoa</taxon>
        <taxon>Spiralia</taxon>
        <taxon>Lophotrochozoa</taxon>
        <taxon>Mollusca</taxon>
        <taxon>Gastropoda</taxon>
        <taxon>Heterobranchia</taxon>
        <taxon>Euthyneura</taxon>
        <taxon>Panpulmonata</taxon>
        <taxon>Eupulmonata</taxon>
        <taxon>Stylommatophora</taxon>
        <taxon>Helicina</taxon>
        <taxon>Arionoidea</taxon>
        <taxon>Arionidae</taxon>
        <taxon>Arion</taxon>
    </lineage>
</organism>
<evidence type="ECO:0000313" key="3">
    <source>
        <dbReference type="EMBL" id="CEK57204.1"/>
    </source>
</evidence>
<evidence type="ECO:0000256" key="1">
    <source>
        <dbReference type="SAM" id="Coils"/>
    </source>
</evidence>
<protein>
    <submittedName>
        <fullName evidence="3">Uncharacterized protein</fullName>
    </submittedName>
</protein>
<dbReference type="PANTHER" id="PTHR33820:SF2">
    <property type="entry name" value="COILED-COIL DOMAIN-CONTAINING PROTEIN 17"/>
    <property type="match status" value="1"/>
</dbReference>